<evidence type="ECO:0000313" key="3">
    <source>
        <dbReference type="EMBL" id="CAF4223778.1"/>
    </source>
</evidence>
<proteinExistence type="predicted"/>
<dbReference type="AlphaFoldDB" id="A0A820CLZ0"/>
<name>A0A820CLZ0_9BILA</name>
<feature type="region of interest" description="Disordered" evidence="1">
    <location>
        <begin position="1"/>
        <end position="29"/>
    </location>
</feature>
<accession>A0A820CLZ0</accession>
<dbReference type="Proteomes" id="UP000663873">
    <property type="component" value="Unassembled WGS sequence"/>
</dbReference>
<evidence type="ECO:0000256" key="1">
    <source>
        <dbReference type="SAM" id="MobiDB-lite"/>
    </source>
</evidence>
<sequence length="770" mass="88435">MIRLGRIRRDPTISEHGPSSSSVEPQRDPSLFLVELERGLSSSSSFPIEPQNGSSSSITISLSSSTTLSDKPDYEIISEGVKKQTLPSARTKHRTQYLHEWEKKPELTLDRFSSDLATQYPFINYIIARALIIINHDQFQHHVLNELCAEIVKSRTRDCNELQQFVQEECTQLKLQVCVDKLNVDNVLMQCETFNYNESQPCQIFISQLWYKYILAIEPHIEEYKFHVVLGVIKLIHEVCHCCTRIFCAFASQINTDNKPIKVTPPNIGRVFKTRTVNKSTKEIDDMGYGGEQLLLGGRLFPVLDNSIDKIFKIYMKNHRLHPLKVIDDLSQLKIKLDSTLEPDQQTKTICHAVPVRSTALSRCHTNLSMDTFLSPPTDHNHAPNPERIPVIELHNEIKVRAVTSEESTSIILHSSLRMFPLSATSELPRTEMLKQTIRRQRQTPATTSTDDLTDDLRKTYRGEDFLLHEEKDMIIFTTKSNLSALKQSKHWFADGTFKVCPNDFYQLFTLHALMTSTIIPLVYGLLIGKSSNDYNGFFRKVLDQDNFQPETILSDFETGTIKTIKDMLPNVTHKGCLFHFGQSVWRHVQNKGLSTKYKEDENFRLNVKMLIGLAYLPLSDVITGFDLVAGEFDDDADDLLDYFEKTWIGEPRRRGAGRKKPQFDHALWNVYDRVITDLPRSNNSVEGWHNAFASRVTVAHPTIKKLVEKIRREQSKFEIDIAHLLQGHQPKPKKACYRKLDERIARLVRGYDPLQIHQYLKNIAANVSL</sequence>
<organism evidence="3 4">
    <name type="scientific">Rotaria socialis</name>
    <dbReference type="NCBI Taxonomy" id="392032"/>
    <lineage>
        <taxon>Eukaryota</taxon>
        <taxon>Metazoa</taxon>
        <taxon>Spiralia</taxon>
        <taxon>Gnathifera</taxon>
        <taxon>Rotifera</taxon>
        <taxon>Eurotatoria</taxon>
        <taxon>Bdelloidea</taxon>
        <taxon>Philodinida</taxon>
        <taxon>Philodinidae</taxon>
        <taxon>Rotaria</taxon>
    </lineage>
</organism>
<dbReference type="Pfam" id="PF10551">
    <property type="entry name" value="MULE"/>
    <property type="match status" value="1"/>
</dbReference>
<feature type="domain" description="MULE transposase" evidence="2">
    <location>
        <begin position="492"/>
        <end position="582"/>
    </location>
</feature>
<reference evidence="3" key="1">
    <citation type="submission" date="2021-02" db="EMBL/GenBank/DDBJ databases">
        <authorList>
            <person name="Nowell W R."/>
        </authorList>
    </citation>
    <scope>NUCLEOTIDE SEQUENCE</scope>
</reference>
<keyword evidence="4" id="KW-1185">Reference proteome</keyword>
<evidence type="ECO:0000313" key="4">
    <source>
        <dbReference type="Proteomes" id="UP000663873"/>
    </source>
</evidence>
<dbReference type="InterPro" id="IPR018289">
    <property type="entry name" value="MULE_transposase_dom"/>
</dbReference>
<protein>
    <recommendedName>
        <fullName evidence="2">MULE transposase domain-containing protein</fullName>
    </recommendedName>
</protein>
<dbReference type="PANTHER" id="PTHR47160">
    <property type="entry name" value="PUTATIVE-RELATED"/>
    <property type="match status" value="1"/>
</dbReference>
<dbReference type="EMBL" id="CAJOBP010000814">
    <property type="protein sequence ID" value="CAF4223778.1"/>
    <property type="molecule type" value="Genomic_DNA"/>
</dbReference>
<evidence type="ECO:0000259" key="2">
    <source>
        <dbReference type="Pfam" id="PF10551"/>
    </source>
</evidence>
<gene>
    <name evidence="3" type="ORF">UJA718_LOCUS7898</name>
</gene>
<comment type="caution">
    <text evidence="3">The sequence shown here is derived from an EMBL/GenBank/DDBJ whole genome shotgun (WGS) entry which is preliminary data.</text>
</comment>
<dbReference type="PANTHER" id="PTHR47160:SF10">
    <property type="entry name" value="MULE TRANSPOSASE DOMAIN-CONTAINING PROTEIN"/>
    <property type="match status" value="1"/>
</dbReference>